<dbReference type="EMBL" id="QXFV01000024">
    <property type="protein sequence ID" value="KAE9052063.1"/>
    <property type="molecule type" value="Genomic_DNA"/>
</dbReference>
<dbReference type="GO" id="GO:0003723">
    <property type="term" value="F:RNA binding"/>
    <property type="evidence" value="ECO:0007669"/>
    <property type="project" value="TreeGrafter"/>
</dbReference>
<dbReference type="GO" id="GO:0005829">
    <property type="term" value="C:cytosol"/>
    <property type="evidence" value="ECO:0007669"/>
    <property type="project" value="TreeGrafter"/>
</dbReference>
<dbReference type="PANTHER" id="PTHR12302">
    <property type="entry name" value="EBNA2 BINDING PROTEIN P100"/>
    <property type="match status" value="1"/>
</dbReference>
<dbReference type="OrthoDB" id="1748468at2759"/>
<gene>
    <name evidence="2" type="ORF">PR001_g883</name>
    <name evidence="1" type="ORF">PR002_g13173</name>
</gene>
<sequence>MRQHRSHRDGRLSTSKKLLPEPVDEEVAASVLLLFEVDDAILPMVSVSVDDVSDCTYTENVYAIDPLVSLVTVRKSYNDHATLKNIYVKTTDSKVDVKALRLARSPEQSNEPYAWASRVHLRRLCVGKQVRFQVEYRVAAINCDFGSVWLAPNVRGVEENMCVIQARTGYAKVKTPEQSRDGACVDVEKMLQQEQVAISEKKCMYADADAESNATVQWHGADTAALVSE</sequence>
<evidence type="ECO:0000313" key="4">
    <source>
        <dbReference type="Proteomes" id="UP000435112"/>
    </source>
</evidence>
<dbReference type="PANTHER" id="PTHR12302:SF2">
    <property type="entry name" value="STAPHYLOCOCCAL NUCLEASE DOMAIN-CONTAINING PROTEIN 1"/>
    <property type="match status" value="1"/>
</dbReference>
<accession>A0A6A3LJH3</accession>
<comment type="caution">
    <text evidence="1">The sequence shown here is derived from an EMBL/GenBank/DDBJ whole genome shotgun (WGS) entry which is preliminary data.</text>
</comment>
<dbReference type="GO" id="GO:0006402">
    <property type="term" value="P:mRNA catabolic process"/>
    <property type="evidence" value="ECO:0007669"/>
    <property type="project" value="TreeGrafter"/>
</dbReference>
<dbReference type="Proteomes" id="UP000435112">
    <property type="component" value="Unassembled WGS sequence"/>
</dbReference>
<dbReference type="GO" id="GO:0005634">
    <property type="term" value="C:nucleus"/>
    <property type="evidence" value="ECO:0007669"/>
    <property type="project" value="TreeGrafter"/>
</dbReference>
<dbReference type="EMBL" id="QXFU01000859">
    <property type="protein sequence ID" value="KAE9018208.1"/>
    <property type="molecule type" value="Genomic_DNA"/>
</dbReference>
<reference evidence="3 4" key="1">
    <citation type="submission" date="2018-09" db="EMBL/GenBank/DDBJ databases">
        <title>Genomic investigation of the strawberry pathogen Phytophthora fragariae indicates pathogenicity is determined by transcriptional variation in three key races.</title>
        <authorList>
            <person name="Adams T.M."/>
            <person name="Armitage A.D."/>
            <person name="Sobczyk M.K."/>
            <person name="Bates H.J."/>
            <person name="Dunwell J.M."/>
            <person name="Nellist C.F."/>
            <person name="Harrison R.J."/>
        </authorList>
    </citation>
    <scope>NUCLEOTIDE SEQUENCE [LARGE SCALE GENOMIC DNA]</scope>
    <source>
        <strain evidence="2 3">SCRP249</strain>
        <strain evidence="1 4">SCRP324</strain>
    </source>
</reference>
<dbReference type="Proteomes" id="UP000429607">
    <property type="component" value="Unassembled WGS sequence"/>
</dbReference>
<evidence type="ECO:0000313" key="3">
    <source>
        <dbReference type="Proteomes" id="UP000429607"/>
    </source>
</evidence>
<dbReference type="SUPFAM" id="SSF50199">
    <property type="entry name" value="Staphylococcal nuclease"/>
    <property type="match status" value="1"/>
</dbReference>
<protein>
    <submittedName>
        <fullName evidence="1">Uncharacterized protein</fullName>
    </submittedName>
</protein>
<evidence type="ECO:0000313" key="1">
    <source>
        <dbReference type="EMBL" id="KAE9018208.1"/>
    </source>
</evidence>
<name>A0A6A3LJH3_9STRA</name>
<dbReference type="AlphaFoldDB" id="A0A6A3LJH3"/>
<evidence type="ECO:0000313" key="2">
    <source>
        <dbReference type="EMBL" id="KAE9052063.1"/>
    </source>
</evidence>
<dbReference type="InterPro" id="IPR035437">
    <property type="entry name" value="SNase_OB-fold_sf"/>
</dbReference>
<dbReference type="Gene3D" id="2.40.50.90">
    <property type="match status" value="1"/>
</dbReference>
<dbReference type="GO" id="GO:0004518">
    <property type="term" value="F:nuclease activity"/>
    <property type="evidence" value="ECO:0007669"/>
    <property type="project" value="TreeGrafter"/>
</dbReference>
<proteinExistence type="predicted"/>
<organism evidence="1 4">
    <name type="scientific">Phytophthora rubi</name>
    <dbReference type="NCBI Taxonomy" id="129364"/>
    <lineage>
        <taxon>Eukaryota</taxon>
        <taxon>Sar</taxon>
        <taxon>Stramenopiles</taxon>
        <taxon>Oomycota</taxon>
        <taxon>Peronosporomycetes</taxon>
        <taxon>Peronosporales</taxon>
        <taxon>Peronosporaceae</taxon>
        <taxon>Phytophthora</taxon>
    </lineage>
</organism>